<keyword evidence="6" id="KW-0813">Transport</keyword>
<evidence type="ECO:0000313" key="13">
    <source>
        <dbReference type="Proteomes" id="UP000822688"/>
    </source>
</evidence>
<proteinExistence type="inferred from homology"/>
<protein>
    <recommendedName>
        <fullName evidence="5">Snurportin-1</fullName>
    </recommendedName>
</protein>
<dbReference type="OrthoDB" id="10003593at2759"/>
<evidence type="ECO:0000256" key="8">
    <source>
        <dbReference type="ARBA" id="ARBA00022884"/>
    </source>
</evidence>
<evidence type="ECO:0000256" key="1">
    <source>
        <dbReference type="ARBA" id="ARBA00003975"/>
    </source>
</evidence>
<dbReference type="PANTHER" id="PTHR13403:SF6">
    <property type="entry name" value="SNURPORTIN-1"/>
    <property type="match status" value="1"/>
</dbReference>
<evidence type="ECO:0000313" key="12">
    <source>
        <dbReference type="EMBL" id="KAG0584032.1"/>
    </source>
</evidence>
<evidence type="ECO:0000256" key="4">
    <source>
        <dbReference type="ARBA" id="ARBA00007540"/>
    </source>
</evidence>
<evidence type="ECO:0000256" key="10">
    <source>
        <dbReference type="SAM" id="MobiDB-lite"/>
    </source>
</evidence>
<feature type="compositionally biased region" description="Basic and acidic residues" evidence="10">
    <location>
        <begin position="16"/>
        <end position="27"/>
    </location>
</feature>
<evidence type="ECO:0000256" key="9">
    <source>
        <dbReference type="ARBA" id="ARBA00023242"/>
    </source>
</evidence>
<dbReference type="AlphaFoldDB" id="A0A8T0ILB1"/>
<dbReference type="GO" id="GO:0061015">
    <property type="term" value="P:snRNA import into nucleus"/>
    <property type="evidence" value="ECO:0007669"/>
    <property type="project" value="InterPro"/>
</dbReference>
<dbReference type="InterPro" id="IPR017336">
    <property type="entry name" value="Snurportin-1"/>
</dbReference>
<keyword evidence="9" id="KW-0539">Nucleus</keyword>
<comment type="caution">
    <text evidence="12">The sequence shown here is derived from an EMBL/GenBank/DDBJ whole genome shotgun (WGS) entry which is preliminary data.</text>
</comment>
<evidence type="ECO:0000256" key="2">
    <source>
        <dbReference type="ARBA" id="ARBA00004123"/>
    </source>
</evidence>
<evidence type="ECO:0000256" key="7">
    <source>
        <dbReference type="ARBA" id="ARBA00022490"/>
    </source>
</evidence>
<comment type="function">
    <text evidence="1">Functions as an U snRNP-specific nuclear import adapter. Involved in the trimethylguanosine (m3G)-cap-dependent nuclear import of U snRNPs. Binds specifically to the terminal m3G-cap U snRNAs.</text>
</comment>
<dbReference type="Gene3D" id="3.30.470.30">
    <property type="entry name" value="DNA ligase/mRNA capping enzyme"/>
    <property type="match status" value="1"/>
</dbReference>
<feature type="domain" description="Snurportin-1 m3G cap-binding" evidence="11">
    <location>
        <begin position="117"/>
        <end position="294"/>
    </location>
</feature>
<organism evidence="12 13">
    <name type="scientific">Ceratodon purpureus</name>
    <name type="common">Fire moss</name>
    <name type="synonym">Dicranum purpureum</name>
    <dbReference type="NCBI Taxonomy" id="3225"/>
    <lineage>
        <taxon>Eukaryota</taxon>
        <taxon>Viridiplantae</taxon>
        <taxon>Streptophyta</taxon>
        <taxon>Embryophyta</taxon>
        <taxon>Bryophyta</taxon>
        <taxon>Bryophytina</taxon>
        <taxon>Bryopsida</taxon>
        <taxon>Dicranidae</taxon>
        <taxon>Pseudoditrichales</taxon>
        <taxon>Ditrichaceae</taxon>
        <taxon>Ceratodon</taxon>
    </lineage>
</organism>
<dbReference type="EMBL" id="CM026423">
    <property type="protein sequence ID" value="KAG0584032.1"/>
    <property type="molecule type" value="Genomic_DNA"/>
</dbReference>
<sequence length="434" mass="48343">MAGTTLVPPGRHHKRTVSDQQKRRELALQRQKQGRRDLQHHARQLALNAPNEEQPVDLAEVNSAGSASEDAVFDYSERDEAEIGMEDAESSPESKRAALLEGARLKGLRAREFFSRQLMLPEWMVDIPPYLKKDWFIMPRPEGQRCLVISANGVTLSRQRNGRILHSFPSALPNGARTKEVAAGSHVYCILDCIFHAPDKTYYVIDMMCWRGYSLFDCTAEFRFFWMTTKLAETGALCDPSAHHHYRFSVVPVYECNVSGLQAVYSGPVPFVRDGILFYNRHALYELGVTPLVLVWKDAQCSQYLLDTDSHGNVPAYQQVVLELNSDGSVVTSDDPPVTLGALAPDFLEQNALHVRPGMLLRFAIGDQGLSLVEGKPVVADIHFQGVANKNRARRADTCTKILFQYAARHGALTVNDLLAAIEASDEEGDTSMG</sequence>
<dbReference type="GO" id="GO:0005737">
    <property type="term" value="C:cytoplasm"/>
    <property type="evidence" value="ECO:0007669"/>
    <property type="project" value="UniProtKB-SubCell"/>
</dbReference>
<evidence type="ECO:0000256" key="6">
    <source>
        <dbReference type="ARBA" id="ARBA00022448"/>
    </source>
</evidence>
<name>A0A8T0ILB1_CERPU</name>
<dbReference type="Pfam" id="PF21974">
    <property type="entry name" value="SPN1_m3Gcap_bd"/>
    <property type="match status" value="1"/>
</dbReference>
<dbReference type="GO" id="GO:0005634">
    <property type="term" value="C:nucleus"/>
    <property type="evidence" value="ECO:0007669"/>
    <property type="project" value="UniProtKB-SubCell"/>
</dbReference>
<keyword evidence="8" id="KW-0694">RNA-binding</keyword>
<accession>A0A8T0ILB1</accession>
<dbReference type="SUPFAM" id="SSF56091">
    <property type="entry name" value="DNA ligase/mRNA capping enzyme, catalytic domain"/>
    <property type="match status" value="1"/>
</dbReference>
<comment type="similarity">
    <text evidence="4">Belongs to the snurportin family.</text>
</comment>
<dbReference type="InterPro" id="IPR047857">
    <property type="entry name" value="Snurportin1_C"/>
</dbReference>
<keyword evidence="7" id="KW-0963">Cytoplasm</keyword>
<keyword evidence="13" id="KW-1185">Reference proteome</keyword>
<reference evidence="12" key="1">
    <citation type="submission" date="2020-06" db="EMBL/GenBank/DDBJ databases">
        <title>WGS assembly of Ceratodon purpureus strain R40.</title>
        <authorList>
            <person name="Carey S.B."/>
            <person name="Jenkins J."/>
            <person name="Shu S."/>
            <person name="Lovell J.T."/>
            <person name="Sreedasyam A."/>
            <person name="Maumus F."/>
            <person name="Tiley G.P."/>
            <person name="Fernandez-Pozo N."/>
            <person name="Barry K."/>
            <person name="Chen C."/>
            <person name="Wang M."/>
            <person name="Lipzen A."/>
            <person name="Daum C."/>
            <person name="Saski C.A."/>
            <person name="Payton A.C."/>
            <person name="Mcbreen J.C."/>
            <person name="Conrad R.E."/>
            <person name="Kollar L.M."/>
            <person name="Olsson S."/>
            <person name="Huttunen S."/>
            <person name="Landis J.B."/>
            <person name="Wickett N.J."/>
            <person name="Johnson M.G."/>
            <person name="Rensing S.A."/>
            <person name="Grimwood J."/>
            <person name="Schmutz J."/>
            <person name="Mcdaniel S.F."/>
        </authorList>
    </citation>
    <scope>NUCLEOTIDE SEQUENCE</scope>
    <source>
        <strain evidence="12">R40</strain>
    </source>
</reference>
<dbReference type="GO" id="GO:0003723">
    <property type="term" value="F:RNA binding"/>
    <property type="evidence" value="ECO:0007669"/>
    <property type="project" value="UniProtKB-KW"/>
</dbReference>
<evidence type="ECO:0000256" key="3">
    <source>
        <dbReference type="ARBA" id="ARBA00004496"/>
    </source>
</evidence>
<dbReference type="PANTHER" id="PTHR13403">
    <property type="entry name" value="SNURPORTIN1 RNUT1 PROTEIN RNA, U TRANSPORTER 1"/>
    <property type="match status" value="1"/>
</dbReference>
<dbReference type="Proteomes" id="UP000822688">
    <property type="component" value="Chromosome 3"/>
</dbReference>
<dbReference type="CDD" id="cd09232">
    <property type="entry name" value="Snurportin-1_C"/>
    <property type="match status" value="1"/>
</dbReference>
<comment type="subcellular location">
    <subcellularLocation>
        <location evidence="3">Cytoplasm</location>
    </subcellularLocation>
    <subcellularLocation>
        <location evidence="2">Nucleus</location>
    </subcellularLocation>
</comment>
<feature type="region of interest" description="Disordered" evidence="10">
    <location>
        <begin position="1"/>
        <end position="72"/>
    </location>
</feature>
<gene>
    <name evidence="12" type="ORF">KC19_3G180100</name>
</gene>
<evidence type="ECO:0000256" key="5">
    <source>
        <dbReference type="ARBA" id="ARBA00016034"/>
    </source>
</evidence>
<evidence type="ECO:0000259" key="11">
    <source>
        <dbReference type="Pfam" id="PF21974"/>
    </source>
</evidence>